<evidence type="ECO:0000313" key="2">
    <source>
        <dbReference type="EMBL" id="GGG44225.1"/>
    </source>
</evidence>
<dbReference type="RefSeq" id="WP_188463412.1">
    <property type="nucleotide sequence ID" value="NZ_BMFQ01000002.1"/>
</dbReference>
<dbReference type="AlphaFoldDB" id="A0A917LM95"/>
<feature type="transmembrane region" description="Helical" evidence="1">
    <location>
        <begin position="7"/>
        <end position="26"/>
    </location>
</feature>
<dbReference type="Gene3D" id="1.20.1740.10">
    <property type="entry name" value="Amino acid/polyamine transporter I"/>
    <property type="match status" value="1"/>
</dbReference>
<name>A0A917LM95_9FLAO</name>
<comment type="caution">
    <text evidence="2">The sequence shown here is derived from an EMBL/GenBank/DDBJ whole genome shotgun (WGS) entry which is preliminary data.</text>
</comment>
<dbReference type="Proteomes" id="UP000625976">
    <property type="component" value="Unassembled WGS sequence"/>
</dbReference>
<evidence type="ECO:0000256" key="1">
    <source>
        <dbReference type="SAM" id="Phobius"/>
    </source>
</evidence>
<gene>
    <name evidence="2" type="ORF">GCM10010976_14790</name>
</gene>
<dbReference type="EMBL" id="BMFQ01000002">
    <property type="protein sequence ID" value="GGG44225.1"/>
    <property type="molecule type" value="Genomic_DNA"/>
</dbReference>
<evidence type="ECO:0000313" key="3">
    <source>
        <dbReference type="Proteomes" id="UP000625976"/>
    </source>
</evidence>
<keyword evidence="1" id="KW-0812">Transmembrane</keyword>
<accession>A0A917LM95</accession>
<protein>
    <submittedName>
        <fullName evidence="2">Uncharacterized protein</fullName>
    </submittedName>
</protein>
<keyword evidence="1" id="KW-0472">Membrane</keyword>
<feature type="transmembrane region" description="Helical" evidence="1">
    <location>
        <begin position="46"/>
        <end position="62"/>
    </location>
</feature>
<organism evidence="2 3">
    <name type="scientific">Bizionia arctica</name>
    <dbReference type="NCBI Taxonomy" id="1495645"/>
    <lineage>
        <taxon>Bacteria</taxon>
        <taxon>Pseudomonadati</taxon>
        <taxon>Bacteroidota</taxon>
        <taxon>Flavobacteriia</taxon>
        <taxon>Flavobacteriales</taxon>
        <taxon>Flavobacteriaceae</taxon>
        <taxon>Bizionia</taxon>
    </lineage>
</organism>
<keyword evidence="3" id="KW-1185">Reference proteome</keyword>
<proteinExistence type="predicted"/>
<reference evidence="2" key="1">
    <citation type="journal article" date="2014" name="Int. J. Syst. Evol. Microbiol.">
        <title>Complete genome sequence of Corynebacterium casei LMG S-19264T (=DSM 44701T), isolated from a smear-ripened cheese.</title>
        <authorList>
            <consortium name="US DOE Joint Genome Institute (JGI-PGF)"/>
            <person name="Walter F."/>
            <person name="Albersmeier A."/>
            <person name="Kalinowski J."/>
            <person name="Ruckert C."/>
        </authorList>
    </citation>
    <scope>NUCLEOTIDE SEQUENCE</scope>
    <source>
        <strain evidence="2">CGMCC 1.12751</strain>
    </source>
</reference>
<keyword evidence="1" id="KW-1133">Transmembrane helix</keyword>
<reference evidence="2" key="2">
    <citation type="submission" date="2020-09" db="EMBL/GenBank/DDBJ databases">
        <authorList>
            <person name="Sun Q."/>
            <person name="Zhou Y."/>
        </authorList>
    </citation>
    <scope>NUCLEOTIDE SEQUENCE</scope>
    <source>
        <strain evidence="2">CGMCC 1.12751</strain>
    </source>
</reference>
<feature type="transmembrane region" description="Helical" evidence="1">
    <location>
        <begin position="107"/>
        <end position="124"/>
    </location>
</feature>
<sequence length="133" mass="15388">MKEKIKTIKIIHLALCLGLIIIYAIVGDINSLINFSFENLNGTNSLFLLIPIFAYLLSNFLYNRQLKNIDPNLSLEEKFPFYQSASLIRWAVIEGAAFLLLFLNKDFMFYGMLLILYLLFIRPTEDNIKMALT</sequence>